<feature type="region of interest" description="Disordered" evidence="1">
    <location>
        <begin position="174"/>
        <end position="303"/>
    </location>
</feature>
<dbReference type="AlphaFoldDB" id="C3XXP5"/>
<accession>C3XXP5</accession>
<dbReference type="EMBL" id="GG666471">
    <property type="protein sequence ID" value="EEN67505.1"/>
    <property type="molecule type" value="Genomic_DNA"/>
</dbReference>
<feature type="compositionally biased region" description="Basic and acidic residues" evidence="1">
    <location>
        <begin position="290"/>
        <end position="303"/>
    </location>
</feature>
<name>C3XXP5_BRAFL</name>
<proteinExistence type="predicted"/>
<gene>
    <name evidence="2" type="ORF">BRAFLDRAFT_63870</name>
</gene>
<protein>
    <submittedName>
        <fullName evidence="2">Uncharacterized protein</fullName>
    </submittedName>
</protein>
<evidence type="ECO:0000256" key="1">
    <source>
        <dbReference type="SAM" id="MobiDB-lite"/>
    </source>
</evidence>
<dbReference type="InParanoid" id="C3XXP5"/>
<evidence type="ECO:0000313" key="2">
    <source>
        <dbReference type="EMBL" id="EEN67505.1"/>
    </source>
</evidence>
<reference evidence="2" key="1">
    <citation type="journal article" date="2008" name="Nature">
        <title>The amphioxus genome and the evolution of the chordate karyotype.</title>
        <authorList>
            <consortium name="US DOE Joint Genome Institute (JGI-PGF)"/>
            <person name="Putnam N.H."/>
            <person name="Butts T."/>
            <person name="Ferrier D.E.K."/>
            <person name="Furlong R.F."/>
            <person name="Hellsten U."/>
            <person name="Kawashima T."/>
            <person name="Robinson-Rechavi M."/>
            <person name="Shoguchi E."/>
            <person name="Terry A."/>
            <person name="Yu J.-K."/>
            <person name="Benito-Gutierrez E.L."/>
            <person name="Dubchak I."/>
            <person name="Garcia-Fernandez J."/>
            <person name="Gibson-Brown J.J."/>
            <person name="Grigoriev I.V."/>
            <person name="Horton A.C."/>
            <person name="de Jong P.J."/>
            <person name="Jurka J."/>
            <person name="Kapitonov V.V."/>
            <person name="Kohara Y."/>
            <person name="Kuroki Y."/>
            <person name="Lindquist E."/>
            <person name="Lucas S."/>
            <person name="Osoegawa K."/>
            <person name="Pennacchio L.A."/>
            <person name="Salamov A.A."/>
            <person name="Satou Y."/>
            <person name="Sauka-Spengler T."/>
            <person name="Schmutz J."/>
            <person name="Shin-I T."/>
            <person name="Toyoda A."/>
            <person name="Bronner-Fraser M."/>
            <person name="Fujiyama A."/>
            <person name="Holland L.Z."/>
            <person name="Holland P.W.H."/>
            <person name="Satoh N."/>
            <person name="Rokhsar D.S."/>
        </authorList>
    </citation>
    <scope>NUCLEOTIDE SEQUENCE [LARGE SCALE GENOMIC DNA]</scope>
    <source>
        <strain evidence="2">S238N-H82</strain>
        <tissue evidence="2">Testes</tissue>
    </source>
</reference>
<sequence length="410" mass="45893">MAAFAKSDDVLIINCDETYPLDSVHELVQKSSRATGVETSIERRSFSLPKLAEVSEEVKGKQLLCAILVLNAHESRLSINEKNAGIGYAVLYRALREVSNGHVLVVIGGDEKSSEADRKVVSNWVRYKVASQFEDEYLDGRRGFVFSWGKSYYPVHEEAFQQYLRAIRRGQDGLEKPFSPTVRPPPKTTYPGGSDTKLEERKFQGEGQGSAPVDSTGNRSLPPPPHTSPNGDNIPAKSTHPVSSTSSMGYRPIQPSAEPTTPVTHDKATGQAEAHGWSMLPEKGYNQNPRSEKERKREETEDRLRGHVNDLRKKYPNYRGKLLGVLKFGILDVGYTYALNERVLGFQVPKYMTKTFHDEKKSTPEVDVIIYEDPRDNELAFMYLDPSKSHSSGGWGFSLPTLPNPFSKKK</sequence>
<dbReference type="eggNOG" id="ENOG502S7CZ">
    <property type="taxonomic scope" value="Eukaryota"/>
</dbReference>
<organism>
    <name type="scientific">Branchiostoma floridae</name>
    <name type="common">Florida lancelet</name>
    <name type="synonym">Amphioxus</name>
    <dbReference type="NCBI Taxonomy" id="7739"/>
    <lineage>
        <taxon>Eukaryota</taxon>
        <taxon>Metazoa</taxon>
        <taxon>Chordata</taxon>
        <taxon>Cephalochordata</taxon>
        <taxon>Leptocardii</taxon>
        <taxon>Amphioxiformes</taxon>
        <taxon>Branchiostomatidae</taxon>
        <taxon>Branchiostoma</taxon>
    </lineage>
</organism>
<feature type="region of interest" description="Disordered" evidence="1">
    <location>
        <begin position="389"/>
        <end position="410"/>
    </location>
</feature>